<dbReference type="EMBL" id="JBHUFU010000003">
    <property type="protein sequence ID" value="MFD1829262.1"/>
    <property type="molecule type" value="Genomic_DNA"/>
</dbReference>
<evidence type="ECO:0008006" key="3">
    <source>
        <dbReference type="Google" id="ProtNLM"/>
    </source>
</evidence>
<dbReference type="RefSeq" id="WP_380897641.1">
    <property type="nucleotide sequence ID" value="NZ_JBHUFU010000003.1"/>
</dbReference>
<comment type="caution">
    <text evidence="1">The sequence shown here is derived from an EMBL/GenBank/DDBJ whole genome shotgun (WGS) entry which is preliminary data.</text>
</comment>
<organism evidence="1 2">
    <name type="scientific">Streptomyces desertarenae</name>
    <dbReference type="NCBI Taxonomy" id="2666184"/>
    <lineage>
        <taxon>Bacteria</taxon>
        <taxon>Bacillati</taxon>
        <taxon>Actinomycetota</taxon>
        <taxon>Actinomycetes</taxon>
        <taxon>Kitasatosporales</taxon>
        <taxon>Streptomycetaceae</taxon>
        <taxon>Streptomyces</taxon>
    </lineage>
</organism>
<protein>
    <recommendedName>
        <fullName evidence="3">AG1 protein</fullName>
    </recommendedName>
</protein>
<evidence type="ECO:0000313" key="2">
    <source>
        <dbReference type="Proteomes" id="UP001597365"/>
    </source>
</evidence>
<reference evidence="2" key="1">
    <citation type="journal article" date="2019" name="Int. J. Syst. Evol. Microbiol.">
        <title>The Global Catalogue of Microorganisms (GCM) 10K type strain sequencing project: providing services to taxonomists for standard genome sequencing and annotation.</title>
        <authorList>
            <consortium name="The Broad Institute Genomics Platform"/>
            <consortium name="The Broad Institute Genome Sequencing Center for Infectious Disease"/>
            <person name="Wu L."/>
            <person name="Ma J."/>
        </authorList>
    </citation>
    <scope>NUCLEOTIDE SEQUENCE [LARGE SCALE GENOMIC DNA]</scope>
    <source>
        <strain evidence="2">CGMCC 4.7455</strain>
    </source>
</reference>
<evidence type="ECO:0000313" key="1">
    <source>
        <dbReference type="EMBL" id="MFD1829262.1"/>
    </source>
</evidence>
<name>A0ABW4PGA5_9ACTN</name>
<sequence>MTFDEEWNRLVAAAAERKATGMRLNQLDGDGGGSGVATSSGELKVDQKDLAAVGDAAFGLRERLRKDGEHARESSNSAAAGLKGDFEIGDALSHVATRWQEQLRSLTDACGHISNHLEYTDKAHANNEQHISGLFNSVNRLNEGFDERTQRQ</sequence>
<keyword evidence="2" id="KW-1185">Reference proteome</keyword>
<gene>
    <name evidence="1" type="ORF">ACFSJS_06250</name>
</gene>
<accession>A0ABW4PGA5</accession>
<proteinExistence type="predicted"/>
<dbReference type="Proteomes" id="UP001597365">
    <property type="component" value="Unassembled WGS sequence"/>
</dbReference>